<dbReference type="Proteomes" id="UP000605986">
    <property type="component" value="Unassembled WGS sequence"/>
</dbReference>
<reference evidence="1" key="1">
    <citation type="submission" date="2020-01" db="EMBL/GenBank/DDBJ databases">
        <title>Identification and distribution of gene clusters putatively required for synthesis of sphingolipid metabolism inhibitors in phylogenetically diverse species of the filamentous fungus Fusarium.</title>
        <authorList>
            <person name="Kim H.-S."/>
            <person name="Busman M."/>
            <person name="Brown D.W."/>
            <person name="Divon H."/>
            <person name="Uhlig S."/>
            <person name="Proctor R.H."/>
        </authorList>
    </citation>
    <scope>NUCLEOTIDE SEQUENCE</scope>
    <source>
        <strain evidence="1">NRRL 53441</strain>
    </source>
</reference>
<feature type="non-terminal residue" evidence="1">
    <location>
        <position position="83"/>
    </location>
</feature>
<accession>A0A8H4NKB6</accession>
<sequence length="83" mass="9182">MDLTAVPKFDEVTVSHLAKQPKLWQILPLAWDISHEQLISQCCLNEERINAVNAPEGEATEIDPVNLLQENMSQEGPAVTGDT</sequence>
<proteinExistence type="predicted"/>
<organism evidence="1 2">
    <name type="scientific">Fusarium austroafricanum</name>
    <dbReference type="NCBI Taxonomy" id="2364996"/>
    <lineage>
        <taxon>Eukaryota</taxon>
        <taxon>Fungi</taxon>
        <taxon>Dikarya</taxon>
        <taxon>Ascomycota</taxon>
        <taxon>Pezizomycotina</taxon>
        <taxon>Sordariomycetes</taxon>
        <taxon>Hypocreomycetidae</taxon>
        <taxon>Hypocreales</taxon>
        <taxon>Nectriaceae</taxon>
        <taxon>Fusarium</taxon>
        <taxon>Fusarium concolor species complex</taxon>
    </lineage>
</organism>
<evidence type="ECO:0000313" key="2">
    <source>
        <dbReference type="Proteomes" id="UP000605986"/>
    </source>
</evidence>
<gene>
    <name evidence="1" type="ORF">F53441_14436</name>
</gene>
<evidence type="ECO:0000313" key="1">
    <source>
        <dbReference type="EMBL" id="KAF4419313.1"/>
    </source>
</evidence>
<dbReference type="AlphaFoldDB" id="A0A8H4NKB6"/>
<keyword evidence="2" id="KW-1185">Reference proteome</keyword>
<name>A0A8H4NKB6_9HYPO</name>
<protein>
    <submittedName>
        <fullName evidence="1">Uncharacterized protein</fullName>
    </submittedName>
</protein>
<dbReference type="EMBL" id="JAADJG010001270">
    <property type="protein sequence ID" value="KAF4419313.1"/>
    <property type="molecule type" value="Genomic_DNA"/>
</dbReference>
<comment type="caution">
    <text evidence="1">The sequence shown here is derived from an EMBL/GenBank/DDBJ whole genome shotgun (WGS) entry which is preliminary data.</text>
</comment>